<sequence>MVERIWLQCLPWAAAYSLPRFFLQLELPVPDAAHFTTLCPHSPFSKRIMPREEDDKRLCLLLLTDLDDPTPAPHCSNRQRKMLT</sequence>
<protein>
    <submittedName>
        <fullName evidence="1">(spotted green pufferfish) hypothetical protein</fullName>
    </submittedName>
</protein>
<comment type="caution">
    <text evidence="1">The sequence shown here is derived from an EMBL/GenBank/DDBJ whole genome shotgun (WGS) entry which is preliminary data.</text>
</comment>
<dbReference type="OrthoDB" id="10618638at2759"/>
<reference evidence="1" key="2">
    <citation type="submission" date="2004-02" db="EMBL/GenBank/DDBJ databases">
        <authorList>
            <consortium name="Genoscope"/>
            <consortium name="Whitehead Institute Centre for Genome Research"/>
        </authorList>
    </citation>
    <scope>NUCLEOTIDE SEQUENCE</scope>
</reference>
<gene>
    <name evidence="1" type="ORF">GSTENG00025817001</name>
</gene>
<dbReference type="KEGG" id="tng:GSTEN00025817G001"/>
<dbReference type="AlphaFoldDB" id="Q4S0X9"/>
<accession>Q4S0X9</accession>
<dbReference type="EMBL" id="CAAE01014773">
    <property type="protein sequence ID" value="CAG05703.1"/>
    <property type="molecule type" value="Genomic_DNA"/>
</dbReference>
<reference evidence="1" key="1">
    <citation type="journal article" date="2004" name="Nature">
        <title>Genome duplication in the teleost fish Tetraodon nigroviridis reveals the early vertebrate proto-karyotype.</title>
        <authorList>
            <person name="Jaillon O."/>
            <person name="Aury J.-M."/>
            <person name="Brunet F."/>
            <person name="Petit J.-L."/>
            <person name="Stange-Thomann N."/>
            <person name="Mauceli E."/>
            <person name="Bouneau L."/>
            <person name="Fischer C."/>
            <person name="Ozouf-Costaz C."/>
            <person name="Bernot A."/>
            <person name="Nicaud S."/>
            <person name="Jaffe D."/>
            <person name="Fisher S."/>
            <person name="Lutfalla G."/>
            <person name="Dossat C."/>
            <person name="Segurens B."/>
            <person name="Dasilva C."/>
            <person name="Salanoubat M."/>
            <person name="Levy M."/>
            <person name="Boudet N."/>
            <person name="Castellano S."/>
            <person name="Anthouard V."/>
            <person name="Jubin C."/>
            <person name="Castelli V."/>
            <person name="Katinka M."/>
            <person name="Vacherie B."/>
            <person name="Biemont C."/>
            <person name="Skalli Z."/>
            <person name="Cattolico L."/>
            <person name="Poulain J."/>
            <person name="De Berardinis V."/>
            <person name="Cruaud C."/>
            <person name="Duprat S."/>
            <person name="Brottier P."/>
            <person name="Coutanceau J.-P."/>
            <person name="Gouzy J."/>
            <person name="Parra G."/>
            <person name="Lardier G."/>
            <person name="Chapple C."/>
            <person name="McKernan K.J."/>
            <person name="McEwan P."/>
            <person name="Bosak S."/>
            <person name="Kellis M."/>
            <person name="Volff J.-N."/>
            <person name="Guigo R."/>
            <person name="Zody M.C."/>
            <person name="Mesirov J."/>
            <person name="Lindblad-Toh K."/>
            <person name="Birren B."/>
            <person name="Nusbaum C."/>
            <person name="Kahn D."/>
            <person name="Robinson-Rechavi M."/>
            <person name="Laudet V."/>
            <person name="Schachter V."/>
            <person name="Quetier F."/>
            <person name="Saurin W."/>
            <person name="Scarpelli C."/>
            <person name="Wincker P."/>
            <person name="Lander E.S."/>
            <person name="Weissenbach J."/>
            <person name="Roest Crollius H."/>
        </authorList>
    </citation>
    <scope>NUCLEOTIDE SEQUENCE [LARGE SCALE GENOMIC DNA]</scope>
</reference>
<evidence type="ECO:0000313" key="1">
    <source>
        <dbReference type="EMBL" id="CAG05703.1"/>
    </source>
</evidence>
<organism evidence="1">
    <name type="scientific">Tetraodon nigroviridis</name>
    <name type="common">Spotted green pufferfish</name>
    <name type="synonym">Chelonodon nigroviridis</name>
    <dbReference type="NCBI Taxonomy" id="99883"/>
    <lineage>
        <taxon>Eukaryota</taxon>
        <taxon>Metazoa</taxon>
        <taxon>Chordata</taxon>
        <taxon>Craniata</taxon>
        <taxon>Vertebrata</taxon>
        <taxon>Euteleostomi</taxon>
        <taxon>Actinopterygii</taxon>
        <taxon>Neopterygii</taxon>
        <taxon>Teleostei</taxon>
        <taxon>Neoteleostei</taxon>
        <taxon>Acanthomorphata</taxon>
        <taxon>Eupercaria</taxon>
        <taxon>Tetraodontiformes</taxon>
        <taxon>Tetradontoidea</taxon>
        <taxon>Tetraodontidae</taxon>
        <taxon>Tetraodon</taxon>
    </lineage>
</organism>
<proteinExistence type="predicted"/>
<name>Q4S0X9_TETNG</name>